<dbReference type="EMBL" id="JBFXLS010000101">
    <property type="protein sequence ID" value="KAL2816409.1"/>
    <property type="molecule type" value="Genomic_DNA"/>
</dbReference>
<reference evidence="2 3" key="1">
    <citation type="submission" date="2024-07" db="EMBL/GenBank/DDBJ databases">
        <title>Section-level genome sequencing and comparative genomics of Aspergillus sections Usti and Cavernicolus.</title>
        <authorList>
            <consortium name="Lawrence Berkeley National Laboratory"/>
            <person name="Nybo J.L."/>
            <person name="Vesth T.C."/>
            <person name="Theobald S."/>
            <person name="Frisvad J.C."/>
            <person name="Larsen T.O."/>
            <person name="Kjaerboelling I."/>
            <person name="Rothschild-Mancinelli K."/>
            <person name="Lyhne E.K."/>
            <person name="Kogle M.E."/>
            <person name="Barry K."/>
            <person name="Clum A."/>
            <person name="Na H."/>
            <person name="Ledsgaard L."/>
            <person name="Lin J."/>
            <person name="Lipzen A."/>
            <person name="Kuo A."/>
            <person name="Riley R."/>
            <person name="Mondo S."/>
            <person name="LaButti K."/>
            <person name="Haridas S."/>
            <person name="Pangalinan J."/>
            <person name="Salamov A.A."/>
            <person name="Simmons B.A."/>
            <person name="Magnuson J.K."/>
            <person name="Chen J."/>
            <person name="Drula E."/>
            <person name="Henrissat B."/>
            <person name="Wiebenga A."/>
            <person name="Lubbers R.J."/>
            <person name="Gomes A.C."/>
            <person name="Makela M.R."/>
            <person name="Stajich J."/>
            <person name="Grigoriev I.V."/>
            <person name="Mortensen U.H."/>
            <person name="De vries R.P."/>
            <person name="Baker S.E."/>
            <person name="Andersen M.R."/>
        </authorList>
    </citation>
    <scope>NUCLEOTIDE SEQUENCE [LARGE SCALE GENOMIC DNA]</scope>
    <source>
        <strain evidence="2 3">CBS 600.67</strain>
    </source>
</reference>
<feature type="region of interest" description="Disordered" evidence="1">
    <location>
        <begin position="160"/>
        <end position="184"/>
    </location>
</feature>
<organism evidence="2 3">
    <name type="scientific">Aspergillus cavernicola</name>
    <dbReference type="NCBI Taxonomy" id="176166"/>
    <lineage>
        <taxon>Eukaryota</taxon>
        <taxon>Fungi</taxon>
        <taxon>Dikarya</taxon>
        <taxon>Ascomycota</taxon>
        <taxon>Pezizomycotina</taxon>
        <taxon>Eurotiomycetes</taxon>
        <taxon>Eurotiomycetidae</taxon>
        <taxon>Eurotiales</taxon>
        <taxon>Aspergillaceae</taxon>
        <taxon>Aspergillus</taxon>
        <taxon>Aspergillus subgen. Nidulantes</taxon>
    </lineage>
</organism>
<feature type="region of interest" description="Disordered" evidence="1">
    <location>
        <begin position="1"/>
        <end position="34"/>
    </location>
</feature>
<evidence type="ECO:0008006" key="4">
    <source>
        <dbReference type="Google" id="ProtNLM"/>
    </source>
</evidence>
<dbReference type="Proteomes" id="UP001610335">
    <property type="component" value="Unassembled WGS sequence"/>
</dbReference>
<accession>A0ABR4HLQ6</accession>
<sequence length="362" mass="40472">MSSSRNGEPSQRGVRSKKAIDWRPDSKRTASNKADLWLPKRVDAFLEPPGPMASTPKAHTPEFSGAEDPLAELFEDATTDLFEDPLTKLPEDLLADPPEDPIFSNLLSDTSVSEMFADALTNHLIPIDPVNDNMELTNTDIQLDFDSSMNWLAENDVSQADTTGDVSVNEPVTTVDPPKNRLMPDNASIVDLTLSASPRPTNQQPASYVYAPPRPNIPRITNAYVGQGSATDIYQQIPPSRPTVPMGPINRQAINPPPMQQPPMLHPYPYPRPLIEMTREDAVMELLQATRFIEQLQKEKAEDKRRILATSRRVMVLEASAGASGLQDAWREVDVLKGKLKRLKAAVKYQRDYFDDMMREKR</sequence>
<evidence type="ECO:0000313" key="3">
    <source>
        <dbReference type="Proteomes" id="UP001610335"/>
    </source>
</evidence>
<feature type="compositionally biased region" description="Polar residues" evidence="1">
    <location>
        <begin position="160"/>
        <end position="172"/>
    </location>
</feature>
<keyword evidence="3" id="KW-1185">Reference proteome</keyword>
<comment type="caution">
    <text evidence="2">The sequence shown here is derived from an EMBL/GenBank/DDBJ whole genome shotgun (WGS) entry which is preliminary data.</text>
</comment>
<gene>
    <name evidence="2" type="ORF">BDW59DRAFT_166346</name>
</gene>
<evidence type="ECO:0000256" key="1">
    <source>
        <dbReference type="SAM" id="MobiDB-lite"/>
    </source>
</evidence>
<name>A0ABR4HLQ6_9EURO</name>
<feature type="compositionally biased region" description="Basic and acidic residues" evidence="1">
    <location>
        <begin position="18"/>
        <end position="28"/>
    </location>
</feature>
<protein>
    <recommendedName>
        <fullName evidence="4">BZIP domain-containing protein</fullName>
    </recommendedName>
</protein>
<proteinExistence type="predicted"/>
<evidence type="ECO:0000313" key="2">
    <source>
        <dbReference type="EMBL" id="KAL2816409.1"/>
    </source>
</evidence>